<dbReference type="EMBL" id="AMCI01005923">
    <property type="protein sequence ID" value="EJW95222.1"/>
    <property type="molecule type" value="Genomic_DNA"/>
</dbReference>
<protein>
    <submittedName>
        <fullName evidence="3">Abortive infection protein</fullName>
    </submittedName>
</protein>
<dbReference type="Pfam" id="PF02517">
    <property type="entry name" value="Rce1-like"/>
    <property type="match status" value="1"/>
</dbReference>
<evidence type="ECO:0000259" key="2">
    <source>
        <dbReference type="Pfam" id="PF02517"/>
    </source>
</evidence>
<name>J9G0A3_9ZZZZ</name>
<feature type="domain" description="CAAX prenyl protease 2/Lysostaphin resistance protein A-like" evidence="2">
    <location>
        <begin position="126"/>
        <end position="212"/>
    </location>
</feature>
<keyword evidence="1" id="KW-1133">Transmembrane helix</keyword>
<proteinExistence type="predicted"/>
<feature type="transmembrane region" description="Helical" evidence="1">
    <location>
        <begin position="232"/>
        <end position="253"/>
    </location>
</feature>
<feature type="transmembrane region" description="Helical" evidence="1">
    <location>
        <begin position="199"/>
        <end position="220"/>
    </location>
</feature>
<dbReference type="InterPro" id="IPR052710">
    <property type="entry name" value="CAAX_protease"/>
</dbReference>
<comment type="caution">
    <text evidence="3">The sequence shown here is derived from an EMBL/GenBank/DDBJ whole genome shotgun (WGS) entry which is preliminary data.</text>
</comment>
<keyword evidence="1" id="KW-0812">Transmembrane</keyword>
<accession>J9G0A3</accession>
<feature type="transmembrane region" description="Helical" evidence="1">
    <location>
        <begin position="178"/>
        <end position="194"/>
    </location>
</feature>
<dbReference type="GO" id="GO:0080120">
    <property type="term" value="P:CAAX-box protein maturation"/>
    <property type="evidence" value="ECO:0007669"/>
    <property type="project" value="UniProtKB-ARBA"/>
</dbReference>
<organism evidence="3">
    <name type="scientific">gut metagenome</name>
    <dbReference type="NCBI Taxonomy" id="749906"/>
    <lineage>
        <taxon>unclassified sequences</taxon>
        <taxon>metagenomes</taxon>
        <taxon>organismal metagenomes</taxon>
    </lineage>
</organism>
<evidence type="ECO:0000256" key="1">
    <source>
        <dbReference type="SAM" id="Phobius"/>
    </source>
</evidence>
<gene>
    <name evidence="3" type="ORF">EVA_16652</name>
</gene>
<dbReference type="PANTHER" id="PTHR36435">
    <property type="entry name" value="SLR1288 PROTEIN"/>
    <property type="match status" value="1"/>
</dbReference>
<dbReference type="PANTHER" id="PTHR36435:SF1">
    <property type="entry name" value="CAAX AMINO TERMINAL PROTEASE FAMILY PROTEIN"/>
    <property type="match status" value="1"/>
</dbReference>
<evidence type="ECO:0000313" key="3">
    <source>
        <dbReference type="EMBL" id="EJW95222.1"/>
    </source>
</evidence>
<reference evidence="3" key="1">
    <citation type="journal article" date="2012" name="PLoS ONE">
        <title>Gene sets for utilization of primary and secondary nutrition supplies in the distal gut of endangered iberian lynx.</title>
        <authorList>
            <person name="Alcaide M."/>
            <person name="Messina E."/>
            <person name="Richter M."/>
            <person name="Bargiela R."/>
            <person name="Peplies J."/>
            <person name="Huws S.A."/>
            <person name="Newbold C.J."/>
            <person name="Golyshin P.N."/>
            <person name="Simon M.A."/>
            <person name="Lopez G."/>
            <person name="Yakimov M.M."/>
            <person name="Ferrer M."/>
        </authorList>
    </citation>
    <scope>NUCLEOTIDE SEQUENCE</scope>
</reference>
<feature type="transmembrane region" description="Helical" evidence="1">
    <location>
        <begin position="49"/>
        <end position="71"/>
    </location>
</feature>
<sequence length="263" mass="28544">MLKALLSLVIFITVQIVSTLAALLWSNRHLIGQPGTPDLSSLEADPVSLGQGLLVGSLLTFPLLYLMGLIRKDGLKVNRARSALVYVLGIAAFLFLSFGINFIVQPLGLDDYNSTALFQAMRHDAACLLLLCVVGPLTEEFIFREGILRSLAEKHLPPVMAALASALLFAIVHNNPAQVLPAGILGFILGLFYLRSGHLLLCCMAHVLHNTVAIAIYSLPEGISTFAEESPLTSVLTGSLFLALGTSLFYLWWKRTEPVQLHP</sequence>
<feature type="transmembrane region" description="Helical" evidence="1">
    <location>
        <begin position="83"/>
        <end position="103"/>
    </location>
</feature>
<dbReference type="GO" id="GO:0004175">
    <property type="term" value="F:endopeptidase activity"/>
    <property type="evidence" value="ECO:0007669"/>
    <property type="project" value="UniProtKB-ARBA"/>
</dbReference>
<dbReference type="AlphaFoldDB" id="J9G0A3"/>
<dbReference type="InterPro" id="IPR003675">
    <property type="entry name" value="Rce1/LyrA-like_dom"/>
</dbReference>
<keyword evidence="1" id="KW-0472">Membrane</keyword>